<gene>
    <name evidence="4" type="ORF">QBC37DRAFT_174436</name>
</gene>
<evidence type="ECO:0000259" key="3">
    <source>
        <dbReference type="Pfam" id="PF26082"/>
    </source>
</evidence>
<feature type="region of interest" description="Disordered" evidence="1">
    <location>
        <begin position="787"/>
        <end position="809"/>
    </location>
</feature>
<dbReference type="Proteomes" id="UP001301769">
    <property type="component" value="Unassembled WGS sequence"/>
</dbReference>
<dbReference type="EMBL" id="MU858111">
    <property type="protein sequence ID" value="KAK4213299.1"/>
    <property type="molecule type" value="Genomic_DNA"/>
</dbReference>
<proteinExistence type="predicted"/>
<comment type="caution">
    <text evidence="4">The sequence shown here is derived from an EMBL/GenBank/DDBJ whole genome shotgun (WGS) entry which is preliminary data.</text>
</comment>
<evidence type="ECO:0000313" key="5">
    <source>
        <dbReference type="Proteomes" id="UP001301769"/>
    </source>
</evidence>
<reference evidence="4" key="1">
    <citation type="journal article" date="2023" name="Mol. Phylogenet. Evol.">
        <title>Genome-scale phylogeny and comparative genomics of the fungal order Sordariales.</title>
        <authorList>
            <person name="Hensen N."/>
            <person name="Bonometti L."/>
            <person name="Westerberg I."/>
            <person name="Brannstrom I.O."/>
            <person name="Guillou S."/>
            <person name="Cros-Aarteil S."/>
            <person name="Calhoun S."/>
            <person name="Haridas S."/>
            <person name="Kuo A."/>
            <person name="Mondo S."/>
            <person name="Pangilinan J."/>
            <person name="Riley R."/>
            <person name="LaButti K."/>
            <person name="Andreopoulos B."/>
            <person name="Lipzen A."/>
            <person name="Chen C."/>
            <person name="Yan M."/>
            <person name="Daum C."/>
            <person name="Ng V."/>
            <person name="Clum A."/>
            <person name="Steindorff A."/>
            <person name="Ohm R.A."/>
            <person name="Martin F."/>
            <person name="Silar P."/>
            <person name="Natvig D.O."/>
            <person name="Lalanne C."/>
            <person name="Gautier V."/>
            <person name="Ament-Velasquez S.L."/>
            <person name="Kruys A."/>
            <person name="Hutchinson M.I."/>
            <person name="Powell A.J."/>
            <person name="Barry K."/>
            <person name="Miller A.N."/>
            <person name="Grigoriev I.V."/>
            <person name="Debuchy R."/>
            <person name="Gladieux P."/>
            <person name="Hiltunen Thoren M."/>
            <person name="Johannesson H."/>
        </authorList>
    </citation>
    <scope>NUCLEOTIDE SEQUENCE</scope>
    <source>
        <strain evidence="4">PSN293</strain>
    </source>
</reference>
<feature type="region of interest" description="Disordered" evidence="1">
    <location>
        <begin position="269"/>
        <end position="295"/>
    </location>
</feature>
<dbReference type="InterPro" id="IPR025676">
    <property type="entry name" value="Clr5_dom"/>
</dbReference>
<sequence length="1146" mass="130831">MADGKISKHVNNCLSVFGHLLLLDAPTNSYDTPNKEVVDSLREEEARFKVWAGNIGAHKAGRSSLDYRLRDASHIQEQVIELITDLTGLIEGARAIITGEKIPWDKLDDGDSSSIDDASDSVEDDFPKTELDQIVMDAADVINCLLRLSVAIRNPAPHDRFAASVPAIDTDHYEPFGVQHVQGKFGQADQWLAARLGRAISRRRQYFKYRERHHQKLSEGLALDHGADHGLSSHVTRDGVSTIASSIPEEVKGAPFDRLPLSTVDEDALSDSGVSQTSFASSNAESEKLRVPPIPEEAHKGPFECPFCFRMITASSTISWRRHVFGDLRPYICLWEGCDDPIISLSVRPARPEDGIQCPLCQEALTSFKLYQRHVGRHQEQLALFALPPLDSTSEGDGEADSEADHSGQSDAGSSSEEYDETKAKVQKARARAEMDRLRSEYEELERRIYSDEEPKDVRQFNLPMREEERWLRQYLEETELQRAKEELDYMRREGQGATGGLDRREYERPLTSSDRQVLADLEQLRRFPVRGWWKSAKEYVEKGRANEARIRRNVEELQRLEKELRETEEMRRLEDELDHQKEIEEANPEKKLDPEVEAMKRQLQQYKIESQKKAKEKKQREELQRLERLEEYRRLEEELDRLEEANIEKKLDPEVEALKRHLEKVKLEEQKKAEEENQRRLEVQRRLEEELDHLKRIEEANVEKKLDSEDEVEAMKRELQQFKMEQQKKSEEEELRRAKEKLGHQEIYDGWVLQKAKEELRRLQERNERSLQEQISLAKIQEALKEVESRTENNDKPGTDTQLSAGPHVPLTCEMPGCNRRRCKLDDPNDPKESQWCREHVCSATGCSRVRVSSLDATGTVPFQYFETECDQHFVHPAAAKWERLSAMRDETSRASPSPNPGGDRKGKGKETGHLSSEGPGGDLNDPQRPVGLNDATEESRTEGSARDPQEGASPTETLESRPDDAIRDVIFIDTSPSSLPEDVSRHDADPPKDTSISPTTGKRAAPELGADLDPDPFMFREGADWLPKTTGASTKGLFSDTQPSKGKGKEPTSREPPALLSNIVEMGNFTSAYRFVDGAVAVAPVSPKRIPDEKWESYKDIIAEKYMTCTLEEVGQYMAEHYNFHATKRQYIHRVKEKWGITKY</sequence>
<dbReference type="AlphaFoldDB" id="A0AAN6Y6D0"/>
<name>A0AAN6Y6D0_9PEZI</name>
<feature type="compositionally biased region" description="Polar residues" evidence="1">
    <location>
        <begin position="272"/>
        <end position="284"/>
    </location>
</feature>
<dbReference type="Pfam" id="PF14420">
    <property type="entry name" value="Clr5"/>
    <property type="match status" value="1"/>
</dbReference>
<evidence type="ECO:0008006" key="6">
    <source>
        <dbReference type="Google" id="ProtNLM"/>
    </source>
</evidence>
<organism evidence="4 5">
    <name type="scientific">Rhypophila decipiens</name>
    <dbReference type="NCBI Taxonomy" id="261697"/>
    <lineage>
        <taxon>Eukaryota</taxon>
        <taxon>Fungi</taxon>
        <taxon>Dikarya</taxon>
        <taxon>Ascomycota</taxon>
        <taxon>Pezizomycotina</taxon>
        <taxon>Sordariomycetes</taxon>
        <taxon>Sordariomycetidae</taxon>
        <taxon>Sordariales</taxon>
        <taxon>Naviculisporaceae</taxon>
        <taxon>Rhypophila</taxon>
    </lineage>
</organism>
<accession>A0AAN6Y6D0</accession>
<dbReference type="Pfam" id="PF26082">
    <property type="entry name" value="zf-C2H2_AcuF"/>
    <property type="match status" value="1"/>
</dbReference>
<reference evidence="4" key="2">
    <citation type="submission" date="2023-05" db="EMBL/GenBank/DDBJ databases">
        <authorList>
            <consortium name="Lawrence Berkeley National Laboratory"/>
            <person name="Steindorff A."/>
            <person name="Hensen N."/>
            <person name="Bonometti L."/>
            <person name="Westerberg I."/>
            <person name="Brannstrom I.O."/>
            <person name="Guillou S."/>
            <person name="Cros-Aarteil S."/>
            <person name="Calhoun S."/>
            <person name="Haridas S."/>
            <person name="Kuo A."/>
            <person name="Mondo S."/>
            <person name="Pangilinan J."/>
            <person name="Riley R."/>
            <person name="Labutti K."/>
            <person name="Andreopoulos B."/>
            <person name="Lipzen A."/>
            <person name="Chen C."/>
            <person name="Yanf M."/>
            <person name="Daum C."/>
            <person name="Ng V."/>
            <person name="Clum A."/>
            <person name="Ohm R."/>
            <person name="Martin F."/>
            <person name="Silar P."/>
            <person name="Natvig D."/>
            <person name="Lalanne C."/>
            <person name="Gautier V."/>
            <person name="Ament-Velasquez S.L."/>
            <person name="Kruys A."/>
            <person name="Hutchinson M.I."/>
            <person name="Powell A.J."/>
            <person name="Barry K."/>
            <person name="Miller A.N."/>
            <person name="Grigoriev I.V."/>
            <person name="Debuchy R."/>
            <person name="Gladieux P."/>
            <person name="Thoren M.H."/>
            <person name="Johannesson H."/>
        </authorList>
    </citation>
    <scope>NUCLEOTIDE SEQUENCE</scope>
    <source>
        <strain evidence="4">PSN293</strain>
    </source>
</reference>
<feature type="compositionally biased region" description="Basic and acidic residues" evidence="1">
    <location>
        <begin position="960"/>
        <end position="969"/>
    </location>
</feature>
<dbReference type="InterPro" id="IPR058925">
    <property type="entry name" value="zf-C2H2_AcuF"/>
</dbReference>
<protein>
    <recommendedName>
        <fullName evidence="6">Clr5 domain-containing protein</fullName>
    </recommendedName>
</protein>
<evidence type="ECO:0000259" key="2">
    <source>
        <dbReference type="Pfam" id="PF14420"/>
    </source>
</evidence>
<dbReference type="PANTHER" id="PTHR35391:SF7">
    <property type="entry name" value="C2H2-TYPE DOMAIN-CONTAINING PROTEIN"/>
    <property type="match status" value="1"/>
</dbReference>
<feature type="region of interest" description="Disordered" evidence="1">
    <location>
        <begin position="569"/>
        <end position="596"/>
    </location>
</feature>
<keyword evidence="5" id="KW-1185">Reference proteome</keyword>
<feature type="compositionally biased region" description="Basic and acidic residues" evidence="1">
    <location>
        <begin position="939"/>
        <end position="951"/>
    </location>
</feature>
<feature type="region of interest" description="Disordered" evidence="1">
    <location>
        <begin position="389"/>
        <end position="428"/>
    </location>
</feature>
<feature type="compositionally biased region" description="Basic and acidic residues" evidence="1">
    <location>
        <begin position="904"/>
        <end position="914"/>
    </location>
</feature>
<evidence type="ECO:0000256" key="1">
    <source>
        <dbReference type="SAM" id="MobiDB-lite"/>
    </source>
</evidence>
<feature type="domain" description="Oxidoreductase acuF-like C2H2 type zinc-finger" evidence="3">
    <location>
        <begin position="301"/>
        <end position="328"/>
    </location>
</feature>
<feature type="compositionally biased region" description="Basic and acidic residues" evidence="1">
    <location>
        <begin position="285"/>
        <end position="295"/>
    </location>
</feature>
<evidence type="ECO:0000313" key="4">
    <source>
        <dbReference type="EMBL" id="KAK4213299.1"/>
    </source>
</evidence>
<feature type="region of interest" description="Disordered" evidence="1">
    <location>
        <begin position="889"/>
        <end position="1058"/>
    </location>
</feature>
<feature type="domain" description="Clr5" evidence="2">
    <location>
        <begin position="1093"/>
        <end position="1145"/>
    </location>
</feature>
<dbReference type="PANTHER" id="PTHR35391">
    <property type="entry name" value="C2H2-TYPE DOMAIN-CONTAINING PROTEIN-RELATED"/>
    <property type="match status" value="1"/>
</dbReference>
<feature type="compositionally biased region" description="Basic and acidic residues" evidence="1">
    <location>
        <begin position="787"/>
        <end position="799"/>
    </location>
</feature>
<feature type="compositionally biased region" description="Basic and acidic residues" evidence="1">
    <location>
        <begin position="984"/>
        <end position="994"/>
    </location>
</feature>